<keyword evidence="1" id="KW-0732">Signal</keyword>
<dbReference type="Proteomes" id="UP000315783">
    <property type="component" value="Unassembled WGS sequence"/>
</dbReference>
<organism evidence="2 3">
    <name type="scientific">Cordyceps javanica</name>
    <dbReference type="NCBI Taxonomy" id="43265"/>
    <lineage>
        <taxon>Eukaryota</taxon>
        <taxon>Fungi</taxon>
        <taxon>Dikarya</taxon>
        <taxon>Ascomycota</taxon>
        <taxon>Pezizomycotina</taxon>
        <taxon>Sordariomycetes</taxon>
        <taxon>Hypocreomycetidae</taxon>
        <taxon>Hypocreales</taxon>
        <taxon>Cordycipitaceae</taxon>
        <taxon>Cordyceps</taxon>
    </lineage>
</organism>
<dbReference type="AlphaFoldDB" id="A0A545UQK6"/>
<gene>
    <name evidence="2" type="ORF">IF1G_09805</name>
</gene>
<reference evidence="2 3" key="1">
    <citation type="journal article" date="2019" name="Appl. Microbiol. Biotechnol.">
        <title>Genome sequence of Isaria javanica and comparative genome analysis insights into family S53 peptidase evolution in fungal entomopathogens.</title>
        <authorList>
            <person name="Lin R."/>
            <person name="Zhang X."/>
            <person name="Xin B."/>
            <person name="Zou M."/>
            <person name="Gao Y."/>
            <person name="Qin F."/>
            <person name="Hu Q."/>
            <person name="Xie B."/>
            <person name="Cheng X."/>
        </authorList>
    </citation>
    <scope>NUCLEOTIDE SEQUENCE [LARGE SCALE GENOMIC DNA]</scope>
    <source>
        <strain evidence="2 3">IJ1G</strain>
    </source>
</reference>
<evidence type="ECO:0000313" key="3">
    <source>
        <dbReference type="Proteomes" id="UP000315783"/>
    </source>
</evidence>
<dbReference type="EMBL" id="SPUK01000018">
    <property type="protein sequence ID" value="TQV91739.1"/>
    <property type="molecule type" value="Genomic_DNA"/>
</dbReference>
<sequence>MRFELSSLALLLVSPLLASASHQSCKRGLNYCGSVLLANYGWTEDELRAISPSTSIPVSDRLFRCQPRDEVVYIEICYDGCIDAGPDRSDFCEPSA</sequence>
<name>A0A545UQK6_9HYPO</name>
<feature type="signal peptide" evidence="1">
    <location>
        <begin position="1"/>
        <end position="20"/>
    </location>
</feature>
<evidence type="ECO:0000256" key="1">
    <source>
        <dbReference type="SAM" id="SignalP"/>
    </source>
</evidence>
<keyword evidence="3" id="KW-1185">Reference proteome</keyword>
<protein>
    <submittedName>
        <fullName evidence="2">Uncharacterized protein</fullName>
    </submittedName>
</protein>
<evidence type="ECO:0000313" key="2">
    <source>
        <dbReference type="EMBL" id="TQV91739.1"/>
    </source>
</evidence>
<feature type="chain" id="PRO_5022238632" evidence="1">
    <location>
        <begin position="21"/>
        <end position="96"/>
    </location>
</feature>
<proteinExistence type="predicted"/>
<comment type="caution">
    <text evidence="2">The sequence shown here is derived from an EMBL/GenBank/DDBJ whole genome shotgun (WGS) entry which is preliminary data.</text>
</comment>
<accession>A0A545UQK6</accession>